<gene>
    <name evidence="1" type="ORF">LCGC14_2978840</name>
</gene>
<sequence>MMMDKARIERLKEQHHNITVEIERQQRRLRRVQLSLLQEHSAHSDIGNGKKLLMTAEAVAHITSGGRFGHKGFDRVGGVVKIYDWDVDTLTCNIRQERWSGSTNAALNIPLAIIDQMRQAFLDSEMEKSK</sequence>
<name>A0A0F8XUQ2_9ZZZZ</name>
<protein>
    <submittedName>
        <fullName evidence="1">Uncharacterized protein</fullName>
    </submittedName>
</protein>
<dbReference type="AlphaFoldDB" id="A0A0F8XUQ2"/>
<accession>A0A0F8XUQ2</accession>
<reference evidence="1" key="1">
    <citation type="journal article" date="2015" name="Nature">
        <title>Complex archaea that bridge the gap between prokaryotes and eukaryotes.</title>
        <authorList>
            <person name="Spang A."/>
            <person name="Saw J.H."/>
            <person name="Jorgensen S.L."/>
            <person name="Zaremba-Niedzwiedzka K."/>
            <person name="Martijn J."/>
            <person name="Lind A.E."/>
            <person name="van Eijk R."/>
            <person name="Schleper C."/>
            <person name="Guy L."/>
            <person name="Ettema T.J."/>
        </authorList>
    </citation>
    <scope>NUCLEOTIDE SEQUENCE</scope>
</reference>
<comment type="caution">
    <text evidence="1">The sequence shown here is derived from an EMBL/GenBank/DDBJ whole genome shotgun (WGS) entry which is preliminary data.</text>
</comment>
<organism evidence="1">
    <name type="scientific">marine sediment metagenome</name>
    <dbReference type="NCBI Taxonomy" id="412755"/>
    <lineage>
        <taxon>unclassified sequences</taxon>
        <taxon>metagenomes</taxon>
        <taxon>ecological metagenomes</taxon>
    </lineage>
</organism>
<evidence type="ECO:0000313" key="1">
    <source>
        <dbReference type="EMBL" id="KKK64970.1"/>
    </source>
</evidence>
<proteinExistence type="predicted"/>
<dbReference type="EMBL" id="LAZR01060782">
    <property type="protein sequence ID" value="KKK64970.1"/>
    <property type="molecule type" value="Genomic_DNA"/>
</dbReference>